<dbReference type="HAMAP" id="MF_00101">
    <property type="entry name" value="AcpS"/>
    <property type="match status" value="1"/>
</dbReference>
<reference evidence="11 12" key="1">
    <citation type="submission" date="2018-01" db="EMBL/GenBank/DDBJ databases">
        <title>Whole genome sequencing of Histamine producing bacteria.</title>
        <authorList>
            <person name="Butler K."/>
        </authorList>
    </citation>
    <scope>NUCLEOTIDE SEQUENCE [LARGE SCALE GENOMIC DNA]</scope>
    <source>
        <strain evidence="11 12">FS-7.2</strain>
    </source>
</reference>
<gene>
    <name evidence="10" type="primary">acpS</name>
    <name evidence="11" type="ORF">C9J27_16780</name>
</gene>
<dbReference type="SUPFAM" id="SSF56214">
    <property type="entry name" value="4'-phosphopantetheinyl transferase"/>
    <property type="match status" value="1"/>
</dbReference>
<keyword evidence="10" id="KW-0963">Cytoplasm</keyword>
<keyword evidence="6 10" id="KW-0443">Lipid metabolism</keyword>
<dbReference type="FunFam" id="3.90.470.20:FF:000001">
    <property type="entry name" value="Holo-[acyl-carrier-protein] synthase"/>
    <property type="match status" value="1"/>
</dbReference>
<dbReference type="GO" id="GO:0005737">
    <property type="term" value="C:cytoplasm"/>
    <property type="evidence" value="ECO:0007669"/>
    <property type="project" value="UniProtKB-SubCell"/>
</dbReference>
<keyword evidence="7 10" id="KW-0275">Fatty acid biosynthesis</keyword>
<dbReference type="GeneID" id="29944978"/>
<evidence type="ECO:0000256" key="1">
    <source>
        <dbReference type="ARBA" id="ARBA00022516"/>
    </source>
</evidence>
<sequence length="126" mass="13526">MAILGLGTDIVEIERIEKVLARTGDGFAERVLSASELEQYYGLKLRARFVAKRFAVKEAASKALGTGIACGVSFQDFSVTNDVRGKPLVTFSGQALALLTAIGGQHVHLTIADERRYAVATVIIES</sequence>
<accession>A0A0B7J556</accession>
<dbReference type="NCBIfam" id="TIGR00556">
    <property type="entry name" value="pantethn_trn"/>
    <property type="match status" value="1"/>
</dbReference>
<dbReference type="AlphaFoldDB" id="A0A0B7J556"/>
<evidence type="ECO:0000256" key="7">
    <source>
        <dbReference type="ARBA" id="ARBA00023160"/>
    </source>
</evidence>
<comment type="caution">
    <text evidence="11">The sequence shown here is derived from an EMBL/GenBank/DDBJ whole genome shotgun (WGS) entry which is preliminary data.</text>
</comment>
<dbReference type="GO" id="GO:0008897">
    <property type="term" value="F:holo-[acyl-carrier-protein] synthase activity"/>
    <property type="evidence" value="ECO:0007669"/>
    <property type="project" value="UniProtKB-UniRule"/>
</dbReference>
<comment type="function">
    <text evidence="9">Transfers the 4'-phosphopantetheine moiety from coenzyme A to the 'Ser-36' of acyl-carrier-protein.</text>
</comment>
<dbReference type="InterPro" id="IPR004568">
    <property type="entry name" value="Ppantetheine-prot_Trfase_dom"/>
</dbReference>
<comment type="subcellular location">
    <subcellularLocation>
        <location evidence="10">Cytoplasm</location>
    </subcellularLocation>
</comment>
<dbReference type="EC" id="2.7.8.7" evidence="10"/>
<dbReference type="eggNOG" id="COG0736">
    <property type="taxonomic scope" value="Bacteria"/>
</dbReference>
<dbReference type="NCBIfam" id="TIGR00516">
    <property type="entry name" value="acpS"/>
    <property type="match status" value="1"/>
</dbReference>
<dbReference type="EMBL" id="PYNF01000016">
    <property type="protein sequence ID" value="PSU96227.1"/>
    <property type="molecule type" value="Genomic_DNA"/>
</dbReference>
<proteinExistence type="inferred from homology"/>
<keyword evidence="5 10" id="KW-0460">Magnesium</keyword>
<feature type="binding site" evidence="10">
    <location>
        <position position="58"/>
    </location>
    <ligand>
        <name>Mg(2+)</name>
        <dbReference type="ChEBI" id="CHEBI:18420"/>
    </ligand>
</feature>
<dbReference type="GO" id="GO:0000287">
    <property type="term" value="F:magnesium ion binding"/>
    <property type="evidence" value="ECO:0007669"/>
    <property type="project" value="UniProtKB-UniRule"/>
</dbReference>
<evidence type="ECO:0000256" key="10">
    <source>
        <dbReference type="HAMAP-Rule" id="MF_00101"/>
    </source>
</evidence>
<dbReference type="InterPro" id="IPR008278">
    <property type="entry name" value="4-PPantetheinyl_Trfase_dom"/>
</dbReference>
<evidence type="ECO:0000313" key="11">
    <source>
        <dbReference type="EMBL" id="PSU96227.1"/>
    </source>
</evidence>
<dbReference type="Gene3D" id="3.90.470.20">
    <property type="entry name" value="4'-phosphopantetheinyl transferase domain"/>
    <property type="match status" value="1"/>
</dbReference>
<comment type="catalytic activity">
    <reaction evidence="8 10">
        <text>apo-[ACP] + CoA = holo-[ACP] + adenosine 3',5'-bisphosphate + H(+)</text>
        <dbReference type="Rhea" id="RHEA:12068"/>
        <dbReference type="Rhea" id="RHEA-COMP:9685"/>
        <dbReference type="Rhea" id="RHEA-COMP:9690"/>
        <dbReference type="ChEBI" id="CHEBI:15378"/>
        <dbReference type="ChEBI" id="CHEBI:29999"/>
        <dbReference type="ChEBI" id="CHEBI:57287"/>
        <dbReference type="ChEBI" id="CHEBI:58343"/>
        <dbReference type="ChEBI" id="CHEBI:64479"/>
        <dbReference type="EC" id="2.7.8.7"/>
    </reaction>
</comment>
<dbReference type="InterPro" id="IPR002582">
    <property type="entry name" value="ACPS"/>
</dbReference>
<evidence type="ECO:0000256" key="9">
    <source>
        <dbReference type="ARBA" id="ARBA00054726"/>
    </source>
</evidence>
<evidence type="ECO:0000256" key="3">
    <source>
        <dbReference type="ARBA" id="ARBA00022723"/>
    </source>
</evidence>
<organism evidence="11 12">
    <name type="scientific">Photobacterium kishitanii</name>
    <dbReference type="NCBI Taxonomy" id="318456"/>
    <lineage>
        <taxon>Bacteria</taxon>
        <taxon>Pseudomonadati</taxon>
        <taxon>Pseudomonadota</taxon>
        <taxon>Gammaproteobacteria</taxon>
        <taxon>Vibrionales</taxon>
        <taxon>Vibrionaceae</taxon>
        <taxon>Photobacterium</taxon>
    </lineage>
</organism>
<dbReference type="Pfam" id="PF01648">
    <property type="entry name" value="ACPS"/>
    <property type="match status" value="1"/>
</dbReference>
<comment type="similarity">
    <text evidence="10">Belongs to the P-Pant transferase superfamily. AcpS family.</text>
</comment>
<keyword evidence="4 10" id="KW-0276">Fatty acid metabolism</keyword>
<feature type="binding site" evidence="10">
    <location>
        <position position="9"/>
    </location>
    <ligand>
        <name>Mg(2+)</name>
        <dbReference type="ChEBI" id="CHEBI:18420"/>
    </ligand>
</feature>
<dbReference type="RefSeq" id="WP_036793322.1">
    <property type="nucleotide sequence ID" value="NZ_JAUZMX010000001.1"/>
</dbReference>
<evidence type="ECO:0000256" key="6">
    <source>
        <dbReference type="ARBA" id="ARBA00023098"/>
    </source>
</evidence>
<evidence type="ECO:0000313" key="12">
    <source>
        <dbReference type="Proteomes" id="UP000241426"/>
    </source>
</evidence>
<evidence type="ECO:0000256" key="5">
    <source>
        <dbReference type="ARBA" id="ARBA00022842"/>
    </source>
</evidence>
<comment type="cofactor">
    <cofactor evidence="10">
        <name>Mg(2+)</name>
        <dbReference type="ChEBI" id="CHEBI:18420"/>
    </cofactor>
</comment>
<name>A0A0B7J556_9GAMM</name>
<keyword evidence="1 10" id="KW-0444">Lipid biosynthesis</keyword>
<protein>
    <recommendedName>
        <fullName evidence="10">Holo-[acyl-carrier-protein] synthase</fullName>
        <shortName evidence="10">Holo-ACP synthase</shortName>
        <ecNumber evidence="10">2.7.8.7</ecNumber>
    </recommendedName>
    <alternativeName>
        <fullName evidence="10">4'-phosphopantetheinyl transferase AcpS</fullName>
    </alternativeName>
</protein>
<dbReference type="GO" id="GO:0006633">
    <property type="term" value="P:fatty acid biosynthetic process"/>
    <property type="evidence" value="ECO:0007669"/>
    <property type="project" value="UniProtKB-UniRule"/>
</dbReference>
<dbReference type="Proteomes" id="UP000241426">
    <property type="component" value="Unassembled WGS sequence"/>
</dbReference>
<keyword evidence="3 10" id="KW-0479">Metal-binding</keyword>
<dbReference type="InterPro" id="IPR037143">
    <property type="entry name" value="4-PPantetheinyl_Trfase_dom_sf"/>
</dbReference>
<evidence type="ECO:0000256" key="4">
    <source>
        <dbReference type="ARBA" id="ARBA00022832"/>
    </source>
</evidence>
<accession>A0A2T3KEU9</accession>
<evidence type="ECO:0000256" key="8">
    <source>
        <dbReference type="ARBA" id="ARBA00050875"/>
    </source>
</evidence>
<evidence type="ECO:0000256" key="2">
    <source>
        <dbReference type="ARBA" id="ARBA00022679"/>
    </source>
</evidence>
<comment type="function">
    <text evidence="10">Transfers the 4'-phosphopantetheine moiety from coenzyme A to a Ser of acyl-carrier-protein.</text>
</comment>
<keyword evidence="2 10" id="KW-0808">Transferase</keyword>